<gene>
    <name evidence="6" type="ORF">HNQ81_003198</name>
</gene>
<keyword evidence="3 6" id="KW-0238">DNA-binding</keyword>
<dbReference type="InterPro" id="IPR036390">
    <property type="entry name" value="WH_DNA-bd_sf"/>
</dbReference>
<dbReference type="Gene3D" id="1.10.10.10">
    <property type="entry name" value="Winged helix-like DNA-binding domain superfamily/Winged helix DNA-binding domain"/>
    <property type="match status" value="1"/>
</dbReference>
<evidence type="ECO:0000256" key="1">
    <source>
        <dbReference type="ARBA" id="ARBA00009437"/>
    </source>
</evidence>
<dbReference type="GO" id="GO:0003700">
    <property type="term" value="F:DNA-binding transcription factor activity"/>
    <property type="evidence" value="ECO:0007669"/>
    <property type="project" value="InterPro"/>
</dbReference>
<evidence type="ECO:0000313" key="7">
    <source>
        <dbReference type="Proteomes" id="UP000539642"/>
    </source>
</evidence>
<dbReference type="InterPro" id="IPR047788">
    <property type="entry name" value="LysR-like_Sec_metab"/>
</dbReference>
<dbReference type="Proteomes" id="UP000539642">
    <property type="component" value="Unassembled WGS sequence"/>
</dbReference>
<dbReference type="Pfam" id="PF03466">
    <property type="entry name" value="LysR_substrate"/>
    <property type="match status" value="1"/>
</dbReference>
<evidence type="ECO:0000256" key="2">
    <source>
        <dbReference type="ARBA" id="ARBA00023015"/>
    </source>
</evidence>
<proteinExistence type="inferred from homology"/>
<dbReference type="NCBIfam" id="NF040786">
    <property type="entry name" value="LysR_Sec_metab"/>
    <property type="match status" value="1"/>
</dbReference>
<dbReference type="CDD" id="cd08420">
    <property type="entry name" value="PBP2_CysL_like"/>
    <property type="match status" value="1"/>
</dbReference>
<keyword evidence="2" id="KW-0805">Transcription regulation</keyword>
<dbReference type="EMBL" id="JACHEO010000026">
    <property type="protein sequence ID" value="MBB5349444.1"/>
    <property type="molecule type" value="Genomic_DNA"/>
</dbReference>
<keyword evidence="7" id="KW-1185">Reference proteome</keyword>
<organism evidence="6 7">
    <name type="scientific">Desulfoprunum benzoelyticum</name>
    <dbReference type="NCBI Taxonomy" id="1506996"/>
    <lineage>
        <taxon>Bacteria</taxon>
        <taxon>Pseudomonadati</taxon>
        <taxon>Thermodesulfobacteriota</taxon>
        <taxon>Desulfobulbia</taxon>
        <taxon>Desulfobulbales</taxon>
        <taxon>Desulfobulbaceae</taxon>
        <taxon>Desulfoprunum</taxon>
    </lineage>
</organism>
<dbReference type="GO" id="GO:0000976">
    <property type="term" value="F:transcription cis-regulatory region binding"/>
    <property type="evidence" value="ECO:0007669"/>
    <property type="project" value="TreeGrafter"/>
</dbReference>
<feature type="domain" description="HTH lysR-type" evidence="5">
    <location>
        <begin position="6"/>
        <end position="63"/>
    </location>
</feature>
<dbReference type="PANTHER" id="PTHR30126:SF64">
    <property type="entry name" value="HTH-TYPE TRANSCRIPTIONAL REGULATOR CITR"/>
    <property type="match status" value="1"/>
</dbReference>
<dbReference type="PROSITE" id="PS50931">
    <property type="entry name" value="HTH_LYSR"/>
    <property type="match status" value="1"/>
</dbReference>
<dbReference type="AlphaFoldDB" id="A0A840V198"/>
<dbReference type="SUPFAM" id="SSF46785">
    <property type="entry name" value="Winged helix' DNA-binding domain"/>
    <property type="match status" value="1"/>
</dbReference>
<name>A0A840V198_9BACT</name>
<dbReference type="PANTHER" id="PTHR30126">
    <property type="entry name" value="HTH-TYPE TRANSCRIPTIONAL REGULATOR"/>
    <property type="match status" value="1"/>
</dbReference>
<reference evidence="6 7" key="1">
    <citation type="submission" date="2020-08" db="EMBL/GenBank/DDBJ databases">
        <title>Genomic Encyclopedia of Type Strains, Phase IV (KMG-IV): sequencing the most valuable type-strain genomes for metagenomic binning, comparative biology and taxonomic classification.</title>
        <authorList>
            <person name="Goeker M."/>
        </authorList>
    </citation>
    <scope>NUCLEOTIDE SEQUENCE [LARGE SCALE GENOMIC DNA]</scope>
    <source>
        <strain evidence="6 7">DSM 28570</strain>
    </source>
</reference>
<dbReference type="InterPro" id="IPR036388">
    <property type="entry name" value="WH-like_DNA-bd_sf"/>
</dbReference>
<dbReference type="Gene3D" id="3.40.190.290">
    <property type="match status" value="1"/>
</dbReference>
<dbReference type="FunFam" id="1.10.10.10:FF:000001">
    <property type="entry name" value="LysR family transcriptional regulator"/>
    <property type="match status" value="1"/>
</dbReference>
<dbReference type="SUPFAM" id="SSF53850">
    <property type="entry name" value="Periplasmic binding protein-like II"/>
    <property type="match status" value="1"/>
</dbReference>
<sequence length="301" mass="33384">MRTETIETRHLKVFVAVYKNRSFTKAAELLHTSQPTVSEHIHNLESRLDCRLFDRLGRSIMPTLEAQLLYPRALAILEDLRKLEDEVSATGKGVAGELMIGASTIPGEYIIPRLASSFKAKYPGVSFEIRIGDSAGIVDSVADNDLLIGIVGARIPSRKVNYQPFIEDELILVAAADADIPGAIEVTDLTALPFLMREEGSGTRKNIEAFLARKDLGIEHLKICATLGSSTAIKESVKAGLGVSIISRLAMRDELQGDRVKVIRIKGLTMKRSFYIISAPKRSLPNHYRLFLNRLMEERKL</sequence>
<evidence type="ECO:0000256" key="4">
    <source>
        <dbReference type="ARBA" id="ARBA00023163"/>
    </source>
</evidence>
<accession>A0A840V198</accession>
<dbReference type="RefSeq" id="WP_183352238.1">
    <property type="nucleotide sequence ID" value="NZ_JACHEO010000026.1"/>
</dbReference>
<evidence type="ECO:0000259" key="5">
    <source>
        <dbReference type="PROSITE" id="PS50931"/>
    </source>
</evidence>
<dbReference type="Pfam" id="PF00126">
    <property type="entry name" value="HTH_1"/>
    <property type="match status" value="1"/>
</dbReference>
<dbReference type="InterPro" id="IPR005119">
    <property type="entry name" value="LysR_subst-bd"/>
</dbReference>
<comment type="caution">
    <text evidence="6">The sequence shown here is derived from an EMBL/GenBank/DDBJ whole genome shotgun (WGS) entry which is preliminary data.</text>
</comment>
<keyword evidence="4" id="KW-0804">Transcription</keyword>
<comment type="similarity">
    <text evidence="1">Belongs to the LysR transcriptional regulatory family.</text>
</comment>
<evidence type="ECO:0000256" key="3">
    <source>
        <dbReference type="ARBA" id="ARBA00023125"/>
    </source>
</evidence>
<dbReference type="PRINTS" id="PR00039">
    <property type="entry name" value="HTHLYSR"/>
</dbReference>
<dbReference type="InterPro" id="IPR000847">
    <property type="entry name" value="LysR_HTH_N"/>
</dbReference>
<protein>
    <submittedName>
        <fullName evidence="6">DNA-binding transcriptional LysR family regulator</fullName>
    </submittedName>
</protein>
<evidence type="ECO:0000313" key="6">
    <source>
        <dbReference type="EMBL" id="MBB5349444.1"/>
    </source>
</evidence>